<evidence type="ECO:0000313" key="1">
    <source>
        <dbReference type="EMBL" id="KKK84149.1"/>
    </source>
</evidence>
<dbReference type="EMBL" id="LAZR01051901">
    <property type="protein sequence ID" value="KKK84149.1"/>
    <property type="molecule type" value="Genomic_DNA"/>
</dbReference>
<gene>
    <name evidence="1" type="ORF">LCGC14_2786240</name>
</gene>
<proteinExistence type="predicted"/>
<comment type="caution">
    <text evidence="1">The sequence shown here is derived from an EMBL/GenBank/DDBJ whole genome shotgun (WGS) entry which is preliminary data.</text>
</comment>
<sequence>MSKSDRIGKRYEESILTAIAIIESYIWHRIENKEPTTNLDFEVWDVRVRYFG</sequence>
<protein>
    <submittedName>
        <fullName evidence="1">Uncharacterized protein</fullName>
    </submittedName>
</protein>
<organism evidence="1">
    <name type="scientific">marine sediment metagenome</name>
    <dbReference type="NCBI Taxonomy" id="412755"/>
    <lineage>
        <taxon>unclassified sequences</taxon>
        <taxon>metagenomes</taxon>
        <taxon>ecological metagenomes</taxon>
    </lineage>
</organism>
<accession>A0A0F9B0H1</accession>
<name>A0A0F9B0H1_9ZZZZ</name>
<dbReference type="AlphaFoldDB" id="A0A0F9B0H1"/>
<reference evidence="1" key="1">
    <citation type="journal article" date="2015" name="Nature">
        <title>Complex archaea that bridge the gap between prokaryotes and eukaryotes.</title>
        <authorList>
            <person name="Spang A."/>
            <person name="Saw J.H."/>
            <person name="Jorgensen S.L."/>
            <person name="Zaremba-Niedzwiedzka K."/>
            <person name="Martijn J."/>
            <person name="Lind A.E."/>
            <person name="van Eijk R."/>
            <person name="Schleper C."/>
            <person name="Guy L."/>
            <person name="Ettema T.J."/>
        </authorList>
    </citation>
    <scope>NUCLEOTIDE SEQUENCE</scope>
</reference>